<feature type="transmembrane region" description="Helical" evidence="6">
    <location>
        <begin position="184"/>
        <end position="206"/>
    </location>
</feature>
<evidence type="ECO:0000313" key="9">
    <source>
        <dbReference type="Proteomes" id="UP000095200"/>
    </source>
</evidence>
<dbReference type="PANTHER" id="PTHR30071">
    <property type="entry name" value="HEME EXPORTER PROTEIN C"/>
    <property type="match status" value="1"/>
</dbReference>
<sequence length="275" mass="31229">MTFFRLFEFLVAFLYFAGALVFLVGLVTHKTSFTKVSIWTTATSFGLHTIDLLVTWLHSGGLGADQGPFYFSLLAWCFLVIFFAFWWRLRMKFLALIASPLALIVFTSSLAISPSTQPVPQTFVGLWFGLHIGALFVSIALLAMAFGSGVTYLYLEKKIKTKARFKGFSRDLPSLHTCDRVNHVSVVAGFPLYTVGILSGFIWAAFTWKHMFSWDPKEVVSLLIWLIFAYVFHQRLAIGWNGRKPAKAAIWLFLLVIASMLFINFFVPTHHQFQM</sequence>
<dbReference type="PANTHER" id="PTHR30071:SF1">
    <property type="entry name" value="CYTOCHROME B_B6 PROTEIN-RELATED"/>
    <property type="match status" value="1"/>
</dbReference>
<feature type="transmembrane region" description="Helical" evidence="6">
    <location>
        <begin position="69"/>
        <end position="86"/>
    </location>
</feature>
<keyword evidence="5 6" id="KW-0472">Membrane</keyword>
<name>A0A194AIC1_9BACT</name>
<comment type="caution">
    <text evidence="8">The sequence shown here is derived from an EMBL/GenBank/DDBJ whole genome shotgun (WGS) entry which is preliminary data.</text>
</comment>
<feature type="transmembrane region" description="Helical" evidence="6">
    <location>
        <begin position="93"/>
        <end position="112"/>
    </location>
</feature>
<feature type="transmembrane region" description="Helical" evidence="6">
    <location>
        <begin position="248"/>
        <end position="267"/>
    </location>
</feature>
<dbReference type="STRING" id="1592317.DPF_1699"/>
<keyword evidence="2 6" id="KW-0812">Transmembrane</keyword>
<feature type="transmembrane region" description="Helical" evidence="6">
    <location>
        <begin position="132"/>
        <end position="155"/>
    </location>
</feature>
<dbReference type="RefSeq" id="WP_069859062.1">
    <property type="nucleotide sequence ID" value="NZ_BDFE01000016.1"/>
</dbReference>
<dbReference type="EMBL" id="BDFE01000016">
    <property type="protein sequence ID" value="GAU08980.1"/>
    <property type="molecule type" value="Genomic_DNA"/>
</dbReference>
<feature type="transmembrane region" description="Helical" evidence="6">
    <location>
        <begin position="6"/>
        <end position="26"/>
    </location>
</feature>
<dbReference type="OrthoDB" id="9814290at2"/>
<evidence type="ECO:0000256" key="6">
    <source>
        <dbReference type="SAM" id="Phobius"/>
    </source>
</evidence>
<dbReference type="GO" id="GO:0005886">
    <property type="term" value="C:plasma membrane"/>
    <property type="evidence" value="ECO:0007669"/>
    <property type="project" value="TreeGrafter"/>
</dbReference>
<evidence type="ECO:0000259" key="7">
    <source>
        <dbReference type="Pfam" id="PF01578"/>
    </source>
</evidence>
<proteinExistence type="predicted"/>
<dbReference type="GO" id="GO:0017004">
    <property type="term" value="P:cytochrome complex assembly"/>
    <property type="evidence" value="ECO:0007669"/>
    <property type="project" value="UniProtKB-KW"/>
</dbReference>
<dbReference type="AlphaFoldDB" id="A0A194AIC1"/>
<gene>
    <name evidence="8" type="ORF">DPF_1699</name>
</gene>
<dbReference type="Pfam" id="PF01578">
    <property type="entry name" value="Cytochrom_C_asm"/>
    <property type="match status" value="1"/>
</dbReference>
<evidence type="ECO:0000313" key="8">
    <source>
        <dbReference type="EMBL" id="GAU08980.1"/>
    </source>
</evidence>
<dbReference type="GO" id="GO:0020037">
    <property type="term" value="F:heme binding"/>
    <property type="evidence" value="ECO:0007669"/>
    <property type="project" value="InterPro"/>
</dbReference>
<evidence type="ECO:0000256" key="1">
    <source>
        <dbReference type="ARBA" id="ARBA00004141"/>
    </source>
</evidence>
<comment type="subcellular location">
    <subcellularLocation>
        <location evidence="1">Membrane</location>
        <topology evidence="1">Multi-pass membrane protein</topology>
    </subcellularLocation>
</comment>
<keyword evidence="9" id="KW-1185">Reference proteome</keyword>
<organism evidence="8 9">
    <name type="scientific">Desulfoplanes formicivorans</name>
    <dbReference type="NCBI Taxonomy" id="1592317"/>
    <lineage>
        <taxon>Bacteria</taxon>
        <taxon>Pseudomonadati</taxon>
        <taxon>Thermodesulfobacteriota</taxon>
        <taxon>Desulfovibrionia</taxon>
        <taxon>Desulfovibrionales</taxon>
        <taxon>Desulfoplanaceae</taxon>
        <taxon>Desulfoplanes</taxon>
    </lineage>
</organism>
<reference evidence="9" key="1">
    <citation type="submission" date="2016-06" db="EMBL/GenBank/DDBJ databases">
        <title>Draft genome sequence of Desulfoplanes formicivorans strain Pf12B.</title>
        <authorList>
            <person name="Watanabe M."/>
            <person name="Kojima H."/>
            <person name="Fukui M."/>
        </authorList>
    </citation>
    <scope>NUCLEOTIDE SEQUENCE [LARGE SCALE GENOMIC DNA]</scope>
    <source>
        <strain evidence="9">Pf12B</strain>
    </source>
</reference>
<accession>A0A194AIC1</accession>
<evidence type="ECO:0000256" key="5">
    <source>
        <dbReference type="ARBA" id="ARBA00023136"/>
    </source>
</evidence>
<dbReference type="InterPro" id="IPR002541">
    <property type="entry name" value="Cyt_c_assembly"/>
</dbReference>
<evidence type="ECO:0000256" key="4">
    <source>
        <dbReference type="ARBA" id="ARBA00022989"/>
    </source>
</evidence>
<dbReference type="Proteomes" id="UP000095200">
    <property type="component" value="Unassembled WGS sequence"/>
</dbReference>
<protein>
    <submittedName>
        <fullName evidence="8">Cytochrome C assembly protein</fullName>
    </submittedName>
</protein>
<feature type="transmembrane region" description="Helical" evidence="6">
    <location>
        <begin position="218"/>
        <end position="236"/>
    </location>
</feature>
<keyword evidence="3" id="KW-0201">Cytochrome c-type biogenesis</keyword>
<dbReference type="InterPro" id="IPR045062">
    <property type="entry name" value="Cyt_c_biogenesis_CcsA/CcmC"/>
</dbReference>
<keyword evidence="4 6" id="KW-1133">Transmembrane helix</keyword>
<evidence type="ECO:0000256" key="3">
    <source>
        <dbReference type="ARBA" id="ARBA00022748"/>
    </source>
</evidence>
<feature type="domain" description="Cytochrome c assembly protein" evidence="7">
    <location>
        <begin position="72"/>
        <end position="266"/>
    </location>
</feature>
<evidence type="ECO:0000256" key="2">
    <source>
        <dbReference type="ARBA" id="ARBA00022692"/>
    </source>
</evidence>